<dbReference type="SUPFAM" id="SSF52833">
    <property type="entry name" value="Thioredoxin-like"/>
    <property type="match status" value="1"/>
</dbReference>
<sequence>MKKFVSYVKRSIAVTLLILPNLLSAAKVDAPAPDFVLLNTQGEQVKLSDYRGQYVVLEWTNHLCPYVQKHYSGGNMQGLQNKYTEQDVVWLSIISSAPGKQGHIDGDKADSLTTERGAAPTAVLFDPEGTTGKQYNAKTTPHMYVIDPQGMLRYAGAIDSIKSANPADIAKATNYLDQSMMQLLAGQPVSEKMTVPYGCTIKYKG</sequence>
<keyword evidence="4" id="KW-1185">Reference proteome</keyword>
<accession>A0AA48I716</accession>
<dbReference type="EMBL" id="AP027272">
    <property type="protein sequence ID" value="BDX07125.1"/>
    <property type="molecule type" value="Genomic_DNA"/>
</dbReference>
<dbReference type="InterPro" id="IPR013766">
    <property type="entry name" value="Thioredoxin_domain"/>
</dbReference>
<keyword evidence="1" id="KW-0732">Signal</keyword>
<dbReference type="InterPro" id="IPR047262">
    <property type="entry name" value="PRX-like1"/>
</dbReference>
<dbReference type="PANTHER" id="PTHR43640:SF1">
    <property type="entry name" value="THIOREDOXIN-DEPENDENT PEROXIREDOXIN"/>
    <property type="match status" value="1"/>
</dbReference>
<dbReference type="Gene3D" id="3.40.30.10">
    <property type="entry name" value="Glutaredoxin"/>
    <property type="match status" value="1"/>
</dbReference>
<reference evidence="3" key="1">
    <citation type="submission" date="2023-01" db="EMBL/GenBank/DDBJ databases">
        <title>Complete genome sequence of Planctobacterium marinum strain Dej080120_11.</title>
        <authorList>
            <person name="Ueki S."/>
            <person name="Maruyama F."/>
        </authorList>
    </citation>
    <scope>NUCLEOTIDE SEQUENCE</scope>
    <source>
        <strain evidence="3">Dej080120_11</strain>
    </source>
</reference>
<feature type="signal peptide" evidence="1">
    <location>
        <begin position="1"/>
        <end position="25"/>
    </location>
</feature>
<dbReference type="InterPro" id="IPR036249">
    <property type="entry name" value="Thioredoxin-like_sf"/>
</dbReference>
<proteinExistence type="predicted"/>
<protein>
    <submittedName>
        <fullName evidence="3">Thioredoxin family protein</fullName>
    </submittedName>
</protein>
<dbReference type="RefSeq" id="WP_338293114.1">
    <property type="nucleotide sequence ID" value="NZ_AP027272.1"/>
</dbReference>
<name>A0AA48I716_9ALTE</name>
<dbReference type="Pfam" id="PF00578">
    <property type="entry name" value="AhpC-TSA"/>
    <property type="match status" value="1"/>
</dbReference>
<dbReference type="AlphaFoldDB" id="A0AA48I716"/>
<feature type="chain" id="PRO_5041391559" evidence="1">
    <location>
        <begin position="26"/>
        <end position="205"/>
    </location>
</feature>
<dbReference type="KEGG" id="pmaw:MACH26_26460"/>
<dbReference type="PROSITE" id="PS51352">
    <property type="entry name" value="THIOREDOXIN_2"/>
    <property type="match status" value="1"/>
</dbReference>
<organism evidence="3 4">
    <name type="scientific">Planctobacterium marinum</name>
    <dbReference type="NCBI Taxonomy" id="1631968"/>
    <lineage>
        <taxon>Bacteria</taxon>
        <taxon>Pseudomonadati</taxon>
        <taxon>Pseudomonadota</taxon>
        <taxon>Gammaproteobacteria</taxon>
        <taxon>Alteromonadales</taxon>
        <taxon>Alteromonadaceae</taxon>
        <taxon>Planctobacterium</taxon>
    </lineage>
</organism>
<evidence type="ECO:0000313" key="3">
    <source>
        <dbReference type="EMBL" id="BDX07125.1"/>
    </source>
</evidence>
<evidence type="ECO:0000259" key="2">
    <source>
        <dbReference type="PROSITE" id="PS51352"/>
    </source>
</evidence>
<dbReference type="InterPro" id="IPR000866">
    <property type="entry name" value="AhpC/TSA"/>
</dbReference>
<dbReference type="GO" id="GO:0016491">
    <property type="term" value="F:oxidoreductase activity"/>
    <property type="evidence" value="ECO:0007669"/>
    <property type="project" value="InterPro"/>
</dbReference>
<gene>
    <name evidence="3" type="ORF">MACH26_26460</name>
</gene>
<dbReference type="Proteomes" id="UP001333710">
    <property type="component" value="Chromosome"/>
</dbReference>
<dbReference type="PANTHER" id="PTHR43640">
    <property type="entry name" value="OS07G0260300 PROTEIN"/>
    <property type="match status" value="1"/>
</dbReference>
<evidence type="ECO:0000313" key="4">
    <source>
        <dbReference type="Proteomes" id="UP001333710"/>
    </source>
</evidence>
<evidence type="ECO:0000256" key="1">
    <source>
        <dbReference type="SAM" id="SignalP"/>
    </source>
</evidence>
<dbReference type="GO" id="GO:0016209">
    <property type="term" value="F:antioxidant activity"/>
    <property type="evidence" value="ECO:0007669"/>
    <property type="project" value="InterPro"/>
</dbReference>
<feature type="domain" description="Thioredoxin" evidence="2">
    <location>
        <begin position="26"/>
        <end position="178"/>
    </location>
</feature>